<evidence type="ECO:0000256" key="1">
    <source>
        <dbReference type="SAM" id="MobiDB-lite"/>
    </source>
</evidence>
<feature type="compositionally biased region" description="Low complexity" evidence="1">
    <location>
        <begin position="13"/>
        <end position="27"/>
    </location>
</feature>
<feature type="compositionally biased region" description="Basic and acidic residues" evidence="1">
    <location>
        <begin position="105"/>
        <end position="117"/>
    </location>
</feature>
<sequence length="293" mass="32408">MPKVTTERRKAEASSSTAAARYTSGRALHSAYCPKPGPVGGGKEPLAGGPVKVAPKTPLPRVWNCNKPKILKSFNVYGKQALQPTGKAANTTTVRRWVNPPYPVDRPKTKNRGDGPRNYDTLYVPLDDDDRVNATAQIPQPALGNISKAVEAKRRQVYINRWTQLEANQEVLKEEQPPFRQFPCLLPAGERHSLKVQTSNDDMVKLIAEVREIRQQLCIGSEPPLPPPPQFAGEFQPPPPPLVRSRTQTYFSICDCPHPKLYEYVRRLPHASTPFTPTQTEQGESGSGSAADN</sequence>
<dbReference type="GeneID" id="108084453"/>
<evidence type="ECO:0000313" key="3">
    <source>
        <dbReference type="RefSeq" id="XP_017036152.1"/>
    </source>
</evidence>
<dbReference type="OrthoDB" id="7865264at2759"/>
<dbReference type="OMA" id="PNIARYT"/>
<evidence type="ECO:0000313" key="2">
    <source>
        <dbReference type="Proteomes" id="UP001652661"/>
    </source>
</evidence>
<feature type="region of interest" description="Disordered" evidence="1">
    <location>
        <begin position="1"/>
        <end position="54"/>
    </location>
</feature>
<name>A0A6P4J464_DROKI</name>
<reference evidence="3" key="1">
    <citation type="submission" date="2025-08" db="UniProtKB">
        <authorList>
            <consortium name="RefSeq"/>
        </authorList>
    </citation>
    <scope>IDENTIFICATION</scope>
    <source>
        <strain evidence="3">14028-0561.14</strain>
        <tissue evidence="3">Whole fly</tissue>
    </source>
</reference>
<proteinExistence type="predicted"/>
<dbReference type="Proteomes" id="UP001652661">
    <property type="component" value="Chromosome X"/>
</dbReference>
<protein>
    <submittedName>
        <fullName evidence="3">Uncharacterized protein</fullName>
    </submittedName>
</protein>
<keyword evidence="2" id="KW-1185">Reference proteome</keyword>
<feature type="region of interest" description="Disordered" evidence="1">
    <location>
        <begin position="272"/>
        <end position="293"/>
    </location>
</feature>
<dbReference type="RefSeq" id="XP_017036152.1">
    <property type="nucleotide sequence ID" value="XM_017180663.3"/>
</dbReference>
<accession>A0A6P4J464</accession>
<feature type="compositionally biased region" description="Basic and acidic residues" evidence="1">
    <location>
        <begin position="1"/>
        <end position="12"/>
    </location>
</feature>
<gene>
    <name evidence="3" type="primary">LOC108084453</name>
</gene>
<feature type="compositionally biased region" description="Polar residues" evidence="1">
    <location>
        <begin position="273"/>
        <end position="293"/>
    </location>
</feature>
<dbReference type="AlphaFoldDB" id="A0A6P4J464"/>
<organism evidence="2 3">
    <name type="scientific">Drosophila kikkawai</name>
    <name type="common">Fruit fly</name>
    <dbReference type="NCBI Taxonomy" id="30033"/>
    <lineage>
        <taxon>Eukaryota</taxon>
        <taxon>Metazoa</taxon>
        <taxon>Ecdysozoa</taxon>
        <taxon>Arthropoda</taxon>
        <taxon>Hexapoda</taxon>
        <taxon>Insecta</taxon>
        <taxon>Pterygota</taxon>
        <taxon>Neoptera</taxon>
        <taxon>Endopterygota</taxon>
        <taxon>Diptera</taxon>
        <taxon>Brachycera</taxon>
        <taxon>Muscomorpha</taxon>
        <taxon>Ephydroidea</taxon>
        <taxon>Drosophilidae</taxon>
        <taxon>Drosophila</taxon>
        <taxon>Sophophora</taxon>
    </lineage>
</organism>
<feature type="region of interest" description="Disordered" evidence="1">
    <location>
        <begin position="84"/>
        <end position="118"/>
    </location>
</feature>